<organism evidence="3 4">
    <name type="scientific">Nocardioides marmorisolisilvae</name>
    <dbReference type="NCBI Taxonomy" id="1542737"/>
    <lineage>
        <taxon>Bacteria</taxon>
        <taxon>Bacillati</taxon>
        <taxon>Actinomycetota</taxon>
        <taxon>Actinomycetes</taxon>
        <taxon>Propionibacteriales</taxon>
        <taxon>Nocardioidaceae</taxon>
        <taxon>Nocardioides</taxon>
    </lineage>
</organism>
<name>A0A3N0E014_9ACTN</name>
<dbReference type="NCBIfam" id="TIGR00996">
    <property type="entry name" value="Mtu_fam_mce"/>
    <property type="match status" value="1"/>
</dbReference>
<dbReference type="OrthoDB" id="3789624at2"/>
<feature type="domain" description="Mammalian cell entry C-terminal" evidence="2">
    <location>
        <begin position="120"/>
        <end position="291"/>
    </location>
</feature>
<accession>A0A3N0E014</accession>
<evidence type="ECO:0000313" key="4">
    <source>
        <dbReference type="Proteomes" id="UP000277094"/>
    </source>
</evidence>
<dbReference type="AlphaFoldDB" id="A0A3N0E014"/>
<evidence type="ECO:0000259" key="1">
    <source>
        <dbReference type="Pfam" id="PF02470"/>
    </source>
</evidence>
<evidence type="ECO:0000313" key="3">
    <source>
        <dbReference type="EMBL" id="RNL81103.1"/>
    </source>
</evidence>
<gene>
    <name evidence="3" type="ORF">EFL95_01615</name>
</gene>
<reference evidence="3 4" key="1">
    <citation type="submission" date="2018-11" db="EMBL/GenBank/DDBJ databases">
        <authorList>
            <person name="Li F."/>
        </authorList>
    </citation>
    <scope>NUCLEOTIDE SEQUENCE [LARGE SCALE GENOMIC DNA]</scope>
    <source>
        <strain evidence="3 4">KIS18-7</strain>
    </source>
</reference>
<dbReference type="PANTHER" id="PTHR33371:SF16">
    <property type="entry name" value="MCE-FAMILY PROTEIN MCE3F"/>
    <property type="match status" value="1"/>
</dbReference>
<feature type="domain" description="Mce/MlaD" evidence="1">
    <location>
        <begin position="40"/>
        <end position="113"/>
    </location>
</feature>
<proteinExistence type="predicted"/>
<dbReference type="GO" id="GO:0005576">
    <property type="term" value="C:extracellular region"/>
    <property type="evidence" value="ECO:0007669"/>
    <property type="project" value="TreeGrafter"/>
</dbReference>
<sequence length="461" mass="47701">MTTLTTRIQLIAFALVTVLAVSYGAVSFFHVGSVVSPPFEVRAEFASSGGIYARADVDLLGTRVGSVRKIIPGPGTGTTVVMALDHGVKIPKDVTATIGNKSAIGEQYVELEPRSAGGPVLAAGDVIRLGDTTSPIDVSSLLGDLDALAGSIPAKDLATVMTELSTALDGVGGSLGQLIVDGNRLAKTSLAGVDNLNQLIDDASTVLDTQVAKGPETASYLKSLAGLTTELRSIDSSFDDLFANGIRAGVQVSNLLADNQAALPVLLNQLVSVTTVAADRIPAIRKTLVVFPYALEVGATGVRRCGSFNAKTGKPVEATCRYDDQGRPIYSAYLSLQLPLPPNAPYYPCTQGYEGTTKYYPDGTPVKGGAKQKLDSPVNMNAQCTAKPTDPRTPLVRGAQNVIGPSGASPRAATGYGLALYDPTSGIVTSEDGSYQVSGAATSNPPSGRSGLAWLLNSPMQ</sequence>
<protein>
    <submittedName>
        <fullName evidence="3">MCE family protein</fullName>
    </submittedName>
</protein>
<dbReference type="InterPro" id="IPR005693">
    <property type="entry name" value="Mce"/>
</dbReference>
<comment type="caution">
    <text evidence="3">The sequence shown here is derived from an EMBL/GenBank/DDBJ whole genome shotgun (WGS) entry which is preliminary data.</text>
</comment>
<dbReference type="InterPro" id="IPR003399">
    <property type="entry name" value="Mce/MlaD"/>
</dbReference>
<dbReference type="Proteomes" id="UP000277094">
    <property type="component" value="Unassembled WGS sequence"/>
</dbReference>
<dbReference type="Pfam" id="PF11887">
    <property type="entry name" value="Mce4_CUP1"/>
    <property type="match status" value="1"/>
</dbReference>
<dbReference type="RefSeq" id="WP_123232308.1">
    <property type="nucleotide sequence ID" value="NZ_RJSG01000001.1"/>
</dbReference>
<dbReference type="InterPro" id="IPR024516">
    <property type="entry name" value="Mce_C"/>
</dbReference>
<dbReference type="EMBL" id="RJSG01000001">
    <property type="protein sequence ID" value="RNL81103.1"/>
    <property type="molecule type" value="Genomic_DNA"/>
</dbReference>
<evidence type="ECO:0000259" key="2">
    <source>
        <dbReference type="Pfam" id="PF11887"/>
    </source>
</evidence>
<dbReference type="Pfam" id="PF02470">
    <property type="entry name" value="MlaD"/>
    <property type="match status" value="1"/>
</dbReference>
<keyword evidence="4" id="KW-1185">Reference proteome</keyword>
<dbReference type="InterPro" id="IPR052336">
    <property type="entry name" value="MlaD_Phospholipid_Transporter"/>
</dbReference>
<dbReference type="PANTHER" id="PTHR33371">
    <property type="entry name" value="INTERMEMBRANE PHOSPHOLIPID TRANSPORT SYSTEM BINDING PROTEIN MLAD-RELATED"/>
    <property type="match status" value="1"/>
</dbReference>